<evidence type="ECO:0008006" key="3">
    <source>
        <dbReference type="Google" id="ProtNLM"/>
    </source>
</evidence>
<evidence type="ECO:0000313" key="1">
    <source>
        <dbReference type="EMBL" id="PXY42815.1"/>
    </source>
</evidence>
<gene>
    <name evidence="1" type="ORF">DMB65_02020</name>
</gene>
<evidence type="ECO:0000313" key="2">
    <source>
        <dbReference type="Proteomes" id="UP000247903"/>
    </source>
</evidence>
<comment type="caution">
    <text evidence="1">The sequence shown here is derived from an EMBL/GenBank/DDBJ whole genome shotgun (WGS) entry which is preliminary data.</text>
</comment>
<sequence>MKKLNFIVFGKNKPILDIVIRLLNENDDWSAIGFIDEDEAFTNVDLLDFDILLLSCGIEDVAEQIIRERVKKINSKIIIIQHYGGGSGLLKNEILLALSEFDNSECF</sequence>
<organism evidence="1 2">
    <name type="scientific">Flavobacterium cheongpyeongense</name>
    <dbReference type="NCBI Taxonomy" id="2212651"/>
    <lineage>
        <taxon>Bacteria</taxon>
        <taxon>Pseudomonadati</taxon>
        <taxon>Bacteroidota</taxon>
        <taxon>Flavobacteriia</taxon>
        <taxon>Flavobacteriales</taxon>
        <taxon>Flavobacteriaceae</taxon>
        <taxon>Flavobacterium</taxon>
    </lineage>
</organism>
<proteinExistence type="predicted"/>
<dbReference type="AlphaFoldDB" id="A0A2V4BUZ6"/>
<protein>
    <recommendedName>
        <fullName evidence="3">Response regulator receiver protein</fullName>
    </recommendedName>
</protein>
<dbReference type="OrthoDB" id="677818at2"/>
<dbReference type="EMBL" id="QJHK01000001">
    <property type="protein sequence ID" value="PXY42815.1"/>
    <property type="molecule type" value="Genomic_DNA"/>
</dbReference>
<name>A0A2V4BUZ6_9FLAO</name>
<keyword evidence="2" id="KW-1185">Reference proteome</keyword>
<accession>A0A2V4BUZ6</accession>
<reference evidence="1 2" key="1">
    <citation type="submission" date="2018-05" db="EMBL/GenBank/DDBJ databases">
        <title>Flavobacterium sp. strain IMCC34759, incomplete genome.</title>
        <authorList>
            <person name="Joung Y."/>
            <person name="Cho J."/>
        </authorList>
    </citation>
    <scope>NUCLEOTIDE SEQUENCE [LARGE SCALE GENOMIC DNA]</scope>
    <source>
        <strain evidence="1 2">IMCC34759</strain>
    </source>
</reference>
<dbReference type="Proteomes" id="UP000247903">
    <property type="component" value="Unassembled WGS sequence"/>
</dbReference>
<dbReference type="RefSeq" id="WP_110304990.1">
    <property type="nucleotide sequence ID" value="NZ_QJHK01000001.1"/>
</dbReference>